<evidence type="ECO:0000256" key="1">
    <source>
        <dbReference type="SAM" id="MobiDB-lite"/>
    </source>
</evidence>
<keyword evidence="3" id="KW-1185">Reference proteome</keyword>
<proteinExistence type="predicted"/>
<dbReference type="EMBL" id="CADCXU010014298">
    <property type="protein sequence ID" value="CAB0003993.1"/>
    <property type="molecule type" value="Genomic_DNA"/>
</dbReference>
<feature type="region of interest" description="Disordered" evidence="1">
    <location>
        <begin position="55"/>
        <end position="99"/>
    </location>
</feature>
<dbReference type="Proteomes" id="UP000479000">
    <property type="component" value="Unassembled WGS sequence"/>
</dbReference>
<accession>A0A6H5GKU0</accession>
<feature type="compositionally biased region" description="Basic residues" evidence="1">
    <location>
        <begin position="1"/>
        <end position="13"/>
    </location>
</feature>
<dbReference type="AlphaFoldDB" id="A0A6H5GKU0"/>
<feature type="region of interest" description="Disordered" evidence="1">
    <location>
        <begin position="1"/>
        <end position="36"/>
    </location>
</feature>
<reference evidence="2 3" key="1">
    <citation type="submission" date="2020-02" db="EMBL/GenBank/DDBJ databases">
        <authorList>
            <person name="Ferguson B K."/>
        </authorList>
    </citation>
    <scope>NUCLEOTIDE SEQUENCE [LARGE SCALE GENOMIC DNA]</scope>
</reference>
<feature type="compositionally biased region" description="Basic and acidic residues" evidence="1">
    <location>
        <begin position="157"/>
        <end position="166"/>
    </location>
</feature>
<dbReference type="OrthoDB" id="6371181at2759"/>
<protein>
    <submittedName>
        <fullName evidence="2">Uncharacterized protein</fullName>
    </submittedName>
</protein>
<evidence type="ECO:0000313" key="2">
    <source>
        <dbReference type="EMBL" id="CAB0003993.1"/>
    </source>
</evidence>
<evidence type="ECO:0000313" key="3">
    <source>
        <dbReference type="Proteomes" id="UP000479000"/>
    </source>
</evidence>
<feature type="region of interest" description="Disordered" evidence="1">
    <location>
        <begin position="131"/>
        <end position="166"/>
    </location>
</feature>
<organism evidence="2 3">
    <name type="scientific">Nesidiocoris tenuis</name>
    <dbReference type="NCBI Taxonomy" id="355587"/>
    <lineage>
        <taxon>Eukaryota</taxon>
        <taxon>Metazoa</taxon>
        <taxon>Ecdysozoa</taxon>
        <taxon>Arthropoda</taxon>
        <taxon>Hexapoda</taxon>
        <taxon>Insecta</taxon>
        <taxon>Pterygota</taxon>
        <taxon>Neoptera</taxon>
        <taxon>Paraneoptera</taxon>
        <taxon>Hemiptera</taxon>
        <taxon>Heteroptera</taxon>
        <taxon>Panheteroptera</taxon>
        <taxon>Cimicomorpha</taxon>
        <taxon>Miridae</taxon>
        <taxon>Dicyphina</taxon>
        <taxon>Nesidiocoris</taxon>
    </lineage>
</organism>
<gene>
    <name evidence="2" type="ORF">NTEN_LOCUS9470</name>
</gene>
<name>A0A6H5GKU0_9HEMI</name>
<feature type="compositionally biased region" description="Basic and acidic residues" evidence="1">
    <location>
        <begin position="134"/>
        <end position="144"/>
    </location>
</feature>
<sequence>MPGRRCGRQRTAVHWRTPADRPSDPAPPSIRHAQRRPIARTFGRVVSSWVCRMPQRNHPFPRSDESLRSRLCCPNGLSDEKPAPNSRTPPPPPAHLGNSLPQQEVRISHNSQFELLLGNFIEFTRTSLSQVPEHTTDPSRHLHDLSYSTGGSVHSQHHLDNDHRDNDHRDISDQIDHRDHLDHRDHIDHMDHRDSRQMPTCGACAVHHESSSDASTGGHTNNVTLAHFLALGKADGQRLRVPRDVQIQEQDPETVRADGNGRRGGHPVRAQRLRHAFDSGADFRPCAVRLPLLRVVDRSRRHSQLPGPDRYRCQYEAEPVAFRPLRHHIGGFQPQPQRLVMGSILPLR</sequence>